<organism evidence="2 3">
    <name type="scientific">Puccinia coronata f. sp. avenae</name>
    <dbReference type="NCBI Taxonomy" id="200324"/>
    <lineage>
        <taxon>Eukaryota</taxon>
        <taxon>Fungi</taxon>
        <taxon>Dikarya</taxon>
        <taxon>Basidiomycota</taxon>
        <taxon>Pucciniomycotina</taxon>
        <taxon>Pucciniomycetes</taxon>
        <taxon>Pucciniales</taxon>
        <taxon>Pucciniaceae</taxon>
        <taxon>Puccinia</taxon>
    </lineage>
</organism>
<feature type="compositionally biased region" description="Basic residues" evidence="1">
    <location>
        <begin position="1306"/>
        <end position="1319"/>
    </location>
</feature>
<feature type="region of interest" description="Disordered" evidence="1">
    <location>
        <begin position="1229"/>
        <end position="1331"/>
    </location>
</feature>
<dbReference type="EMBL" id="PGCJ01000007">
    <property type="protein sequence ID" value="PLW57826.1"/>
    <property type="molecule type" value="Genomic_DNA"/>
</dbReference>
<dbReference type="Proteomes" id="UP000235388">
    <property type="component" value="Unassembled WGS sequence"/>
</dbReference>
<protein>
    <submittedName>
        <fullName evidence="2">Uncharacterized protein</fullName>
    </submittedName>
</protein>
<feature type="compositionally biased region" description="Polar residues" evidence="1">
    <location>
        <begin position="1090"/>
        <end position="1109"/>
    </location>
</feature>
<feature type="compositionally biased region" description="Polar residues" evidence="1">
    <location>
        <begin position="1229"/>
        <end position="1253"/>
    </location>
</feature>
<comment type="caution">
    <text evidence="2">The sequence shown here is derived from an EMBL/GenBank/DDBJ whole genome shotgun (WGS) entry which is preliminary data.</text>
</comment>
<keyword evidence="3" id="KW-1185">Reference proteome</keyword>
<dbReference type="PANTHER" id="PTHR46579:SF1">
    <property type="entry name" value="F5_8 TYPE C DOMAIN-CONTAINING PROTEIN"/>
    <property type="match status" value="1"/>
</dbReference>
<feature type="region of interest" description="Disordered" evidence="1">
    <location>
        <begin position="504"/>
        <end position="538"/>
    </location>
</feature>
<feature type="region of interest" description="Disordered" evidence="1">
    <location>
        <begin position="1023"/>
        <end position="1126"/>
    </location>
</feature>
<evidence type="ECO:0000313" key="3">
    <source>
        <dbReference type="Proteomes" id="UP000235388"/>
    </source>
</evidence>
<gene>
    <name evidence="2" type="ORF">PCANC_01054</name>
</gene>
<reference evidence="2 3" key="1">
    <citation type="submission" date="2017-11" db="EMBL/GenBank/DDBJ databases">
        <title>De novo assembly and phasing of dikaryotic genomes from two isolates of Puccinia coronata f. sp. avenae, the causal agent of oat crown rust.</title>
        <authorList>
            <person name="Miller M.E."/>
            <person name="Zhang Y."/>
            <person name="Omidvar V."/>
            <person name="Sperschneider J."/>
            <person name="Schwessinger B."/>
            <person name="Raley C."/>
            <person name="Palmer J.M."/>
            <person name="Garnica D."/>
            <person name="Upadhyaya N."/>
            <person name="Rathjen J."/>
            <person name="Taylor J.M."/>
            <person name="Park R.F."/>
            <person name="Dodds P.N."/>
            <person name="Hirsch C.D."/>
            <person name="Kianian S.F."/>
            <person name="Figueroa M."/>
        </authorList>
    </citation>
    <scope>NUCLEOTIDE SEQUENCE [LARGE SCALE GENOMIC DNA]</scope>
    <source>
        <strain evidence="2">12NC29</strain>
    </source>
</reference>
<feature type="compositionally biased region" description="Polar residues" evidence="1">
    <location>
        <begin position="2326"/>
        <end position="2335"/>
    </location>
</feature>
<evidence type="ECO:0000256" key="1">
    <source>
        <dbReference type="SAM" id="MobiDB-lite"/>
    </source>
</evidence>
<feature type="region of interest" description="Disordered" evidence="1">
    <location>
        <begin position="1159"/>
        <end position="1205"/>
    </location>
</feature>
<feature type="compositionally biased region" description="Polar residues" evidence="1">
    <location>
        <begin position="504"/>
        <end position="522"/>
    </location>
</feature>
<name>A0A2N5W6E4_9BASI</name>
<feature type="region of interest" description="Disordered" evidence="1">
    <location>
        <begin position="1759"/>
        <end position="1780"/>
    </location>
</feature>
<feature type="region of interest" description="Disordered" evidence="1">
    <location>
        <begin position="427"/>
        <end position="448"/>
    </location>
</feature>
<sequence>MYSPPKPVFKNQTSHKENTIHFHCSFVEVFTRIEAENIDFSILDDINKFRARLDFADNEASSELDSHNLGELWKTLAQELHSLAHHLRLIDFNGKWELHLLFEEYYAFNQAKLATRSNSPPLMMSNLIRVLNSLLGMSDEISGSILEGLKHGLRFIFGDTWVRQRKYKLKLVQEGVELSEEIGHILAKFELIFKLYSETGKLLLASIDRVMQQPQPTKTIRSLISISRKSTAGNNRSNTAVRAVLKQPCSTGGRTGTVRPKHLPAGRTGLSDQFLGPVGQDQPGPVGQICPTSWLSLWSDSARPTTGQTRLFEHRSNCRVRPVNAGSGGKKTSVAAWTEDPSLPCQDTPLRLQGYLNSRLQGFYTYPHNPFPKSKMLVRYFTCTCTELNCQKKSYKLGGVTHAGQRMSASAFRTHQKEIEQIHKNQNRQDLQVGTSSADPPSQFQTSASPKADFTCICTELGCQSKSYKLDGVTRAGQCMSASAFRSHQEKIKQIHQNRNQLEFQASSSSSIQPRESQTSATPKAANISEAVPKPPTVDTSPWSPILLQYLDPYALIVILQALSGSLLKLLSDADSKNFLKIEQAKARLNFASSNVADRIPSTIDTCLSKLGLKTDVILSVCCPSCFALSQFPVKEKPEKPEKSSAQNTQLPITTSSATFSKPSAVDSPSASIATSQAKKSSAFNTELQPEPSVSQLICTPDNVAPSGSTSSQRNVVPLATSSSTSISRCSAQIYLPGKRYLKSPVIPICSTDLFKPGNGLDEKPYKVHAHQSLKSWLGRMLWRSDFEDLIDSPLAQPPWSPENYMHDMWDGSVWNTFEDPSHAGSIYTQPLVEDFRLFQHGVWFNKTFKAPQGRLIKAVIFPLIADLPALRKTAGHSGHSSKNFCSFCTLPLKEIACINPEEFPRRIDEDHLSNALKWLQARTLVERDDIFEEHGVRYSILNSLSYWRPVEYCSIDFMHCILLGNLKDFCLTYLDVSKAGKLLKNERDRRIKWCLRTSMDDVFHTINVKDLSPCVNKRSRNQEIHVDTPGNNPNIKSAKRAKRPTILLPKPSTSIDISRKSRKAKQRPPQRQVAHSYGLRASARGDSKLPSSKEPNQECRSNPKSVEASTPPPLPSGPTADSEEEMNVGTISVPHSGHEYAEPPHHSPSIHAATQLPIQESRKNMKSKALLTPTPSPSKHGVPSHHAHTSSLAKKSADPLLVESAEPMNVDSIVVGHDDESTYHATTVRMTASLKSTRGTQTESNYSLRPQGSSSKSSSTTKSLPASTAASTSNFSQSQHPSSQDPQYSSDNSTEKGTPTPRRSVPTKKNRISAKHPPAHPDPDEINKGASAVGPKMMYEELEAIQVAIQKIQLPSTVTRVPKQFGSSGNKSLKASEWLVISCVYFPLVLIPLWTFSSNNPNRQALLQSSASLIGITNLLSARSILEKEITEFSNLMKYYRQLLAEHWSGEELNPKPNIHISQHFPEDTRRFGPPASTASWAQERLNGISGKISTNNHLPKLPVTIFTRWNLKARFLALIGRQTKIHEQIPLEITELLLRKQKDYSKKGVDKGLPEEYYTKWLERFPKYQQRLGSSTTSFSHPVFCSESVVFYKKRYSIYGKHRGNSTIYFPLGTGYCVGQIERIFSPSASQDRKFFVIQPFAPVPKEKDPYTPFPHVNAVLLYAKKEDPIVLDEKEILGHAVILENAPGTFGIAEGTYCANYSTDLKNISFTHNAPGHSVLLLTILLLFYLCYQSPCPGKTSGGSCGPRRSPNQITWGALAGPSAPHAKHRPLATSNTPVNTKILPTDNKPGLLVARAALDWETNVADLNAKLGLAGRLLLAETETPTFSLLACSFTRLESGIPFLLTTNSYKEHLVPDYCTLQNKPNRRIWMGELALEHDMLKGAETKGKKPAFLRQLAALHCQPCALRLGCSSSSHLRLDMNLQLSLDKHLLGLVPSHSLLSSYFRPGVFSTNFLPRTSRMNEELRSILSNLGKNEDTDDAGNVRTLKYLGLNADSPTVPHQPQSAFVGSSFYHLLKAGYPQPNTMGSSANPSLSALANQISNRLLAPINTPRANTLGSASLLAGISGYSSPMAFSAAAAAAAVRNCALCPLSFLLLRNRWHYCDRHSPWEVSFGIFAASDISRREEIILPSEWDDQHLVHLLPRSLSHSTAFKAQQQRTPSWPATCIQFLPLSMSDLRLSSCKLAAATLTFLGLMTGQPMIPDNPDVSPDSEALEFTSISSLKETQLQLALLALHSYAEQPIPQPLKVGQNANSAAKASAPHVSRPKRPKIDLGPMLGLSKTLAKKQKRPRSRSVFNRKPSVHKIRRVSDVGELRQPGLTVANSINQPKDSSLPEAGPSQPPNIYPLAPAQETRPETPIDNQSTAHSQSVQHNQHSLSLRSPLPPLQHALQTDDASVRHPFTLPGTAQDKPINLSAARSHQQESLGEASDNR</sequence>
<dbReference type="OrthoDB" id="3039677at2759"/>
<feature type="compositionally biased region" description="Low complexity" evidence="1">
    <location>
        <begin position="1254"/>
        <end position="1293"/>
    </location>
</feature>
<feature type="compositionally biased region" description="Basic residues" evidence="1">
    <location>
        <begin position="2288"/>
        <end position="2297"/>
    </location>
</feature>
<accession>A0A2N5W6E4</accession>
<dbReference type="PANTHER" id="PTHR46579">
    <property type="entry name" value="F5/8 TYPE C DOMAIN-CONTAINING PROTEIN-RELATED"/>
    <property type="match status" value="1"/>
</dbReference>
<evidence type="ECO:0000313" key="2">
    <source>
        <dbReference type="EMBL" id="PLW57826.1"/>
    </source>
</evidence>
<feature type="compositionally biased region" description="Polar residues" evidence="1">
    <location>
        <begin position="2364"/>
        <end position="2380"/>
    </location>
</feature>
<proteinExistence type="predicted"/>
<feature type="compositionally biased region" description="Polar residues" evidence="1">
    <location>
        <begin position="428"/>
        <end position="448"/>
    </location>
</feature>
<feature type="region of interest" description="Disordered" evidence="1">
    <location>
        <begin position="2254"/>
        <end position="2437"/>
    </location>
</feature>